<feature type="compositionally biased region" description="Low complexity" evidence="6">
    <location>
        <begin position="232"/>
        <end position="242"/>
    </location>
</feature>
<comment type="similarity">
    <text evidence="4">Belongs to the class I-like SAM-binding methyltransferase superfamily. RNA M5U methyltransferase family.</text>
</comment>
<dbReference type="PROSITE" id="PS01231">
    <property type="entry name" value="TRMA_2"/>
    <property type="match status" value="1"/>
</dbReference>
<protein>
    <submittedName>
        <fullName evidence="8">SAM-dependent methyltransferase</fullName>
    </submittedName>
</protein>
<feature type="compositionally biased region" description="Basic and acidic residues" evidence="6">
    <location>
        <begin position="61"/>
        <end position="72"/>
    </location>
</feature>
<dbReference type="EMBL" id="LRRQ01000190">
    <property type="protein sequence ID" value="OAM86990.1"/>
    <property type="molecule type" value="Genomic_DNA"/>
</dbReference>
<dbReference type="Gene3D" id="2.40.50.140">
    <property type="entry name" value="Nucleic acid-binding proteins"/>
    <property type="match status" value="1"/>
</dbReference>
<dbReference type="GO" id="GO:0030697">
    <property type="term" value="F:tRNA (uracil(54)-C5)-methyltransferase activity, S-adenosyl methionine-dependent"/>
    <property type="evidence" value="ECO:0007669"/>
    <property type="project" value="InterPro"/>
</dbReference>
<feature type="binding site" evidence="4">
    <location>
        <position position="434"/>
    </location>
    <ligand>
        <name>S-adenosyl-L-methionine</name>
        <dbReference type="ChEBI" id="CHEBI:59789"/>
    </ligand>
</feature>
<evidence type="ECO:0000259" key="7">
    <source>
        <dbReference type="PROSITE" id="PS50926"/>
    </source>
</evidence>
<dbReference type="InterPro" id="IPR030391">
    <property type="entry name" value="MeTrfase_TrmA_CS"/>
</dbReference>
<comment type="caution">
    <text evidence="8">The sequence shown here is derived from an EMBL/GenBank/DDBJ whole genome shotgun (WGS) entry which is preliminary data.</text>
</comment>
<dbReference type="InterPro" id="IPR029063">
    <property type="entry name" value="SAM-dependent_MTases_sf"/>
</dbReference>
<dbReference type="PROSITE" id="PS51687">
    <property type="entry name" value="SAM_MT_RNA_M5U"/>
    <property type="match status" value="1"/>
</dbReference>
<dbReference type="InterPro" id="IPR030390">
    <property type="entry name" value="MeTrfase_TrmA_AS"/>
</dbReference>
<dbReference type="Pfam" id="PF05958">
    <property type="entry name" value="tRNA_U5-meth_tr"/>
    <property type="match status" value="1"/>
</dbReference>
<evidence type="ECO:0000256" key="2">
    <source>
        <dbReference type="ARBA" id="ARBA00022679"/>
    </source>
</evidence>
<reference evidence="8 9" key="1">
    <citation type="submission" date="2016-01" db="EMBL/GenBank/DDBJ databases">
        <title>High potential of lignocellulose degradation of a new Verrucomicrobia species.</title>
        <authorList>
            <person name="Wang Y."/>
            <person name="Shi Y."/>
            <person name="Qiu Z."/>
            <person name="Liu S."/>
            <person name="Yang H."/>
        </authorList>
    </citation>
    <scope>NUCLEOTIDE SEQUENCE [LARGE SCALE GENOMIC DNA]</scope>
    <source>
        <strain evidence="8 9">TSB47</strain>
    </source>
</reference>
<accession>A0A178IAK4</accession>
<keyword evidence="1 4" id="KW-0489">Methyltransferase</keyword>
<dbReference type="SUPFAM" id="SSF53335">
    <property type="entry name" value="S-adenosyl-L-methionine-dependent methyltransferases"/>
    <property type="match status" value="2"/>
</dbReference>
<name>A0A178IAK4_9BACT</name>
<dbReference type="PANTHER" id="PTHR11061">
    <property type="entry name" value="RNA M5U METHYLTRANSFERASE"/>
    <property type="match status" value="1"/>
</dbReference>
<evidence type="ECO:0000313" key="9">
    <source>
        <dbReference type="Proteomes" id="UP000078486"/>
    </source>
</evidence>
<evidence type="ECO:0000256" key="5">
    <source>
        <dbReference type="PROSITE-ProRule" id="PRU10015"/>
    </source>
</evidence>
<feature type="binding site" evidence="4">
    <location>
        <position position="337"/>
    </location>
    <ligand>
        <name>S-adenosyl-L-methionine</name>
        <dbReference type="ChEBI" id="CHEBI:59789"/>
    </ligand>
</feature>
<dbReference type="InterPro" id="IPR002792">
    <property type="entry name" value="TRAM_dom"/>
</dbReference>
<feature type="active site" description="Nucleophile" evidence="4">
    <location>
        <position position="461"/>
    </location>
</feature>
<evidence type="ECO:0000313" key="8">
    <source>
        <dbReference type="EMBL" id="OAM86990.1"/>
    </source>
</evidence>
<feature type="binding site" evidence="4">
    <location>
        <position position="366"/>
    </location>
    <ligand>
        <name>S-adenosyl-L-methionine</name>
        <dbReference type="ChEBI" id="CHEBI:59789"/>
    </ligand>
</feature>
<dbReference type="GO" id="GO:0008033">
    <property type="term" value="P:tRNA processing"/>
    <property type="evidence" value="ECO:0007669"/>
    <property type="project" value="InterPro"/>
</dbReference>
<dbReference type="PROSITE" id="PS51622">
    <property type="entry name" value="SAM_MT_RNA_M5U_2"/>
    <property type="match status" value="1"/>
</dbReference>
<feature type="binding site" evidence="4">
    <location>
        <position position="387"/>
    </location>
    <ligand>
        <name>S-adenosyl-L-methionine</name>
        <dbReference type="ChEBI" id="CHEBI:59789"/>
    </ligand>
</feature>
<dbReference type="PROSITE" id="PS01230">
    <property type="entry name" value="TRMA_1"/>
    <property type="match status" value="1"/>
</dbReference>
<dbReference type="Gene3D" id="3.40.50.150">
    <property type="entry name" value="Vaccinia Virus protein VP39"/>
    <property type="match status" value="2"/>
</dbReference>
<feature type="active site" evidence="5">
    <location>
        <position position="461"/>
    </location>
</feature>
<proteinExistence type="inferred from homology"/>
<dbReference type="InterPro" id="IPR025795">
    <property type="entry name" value="tRNA_(uracil-5-)_MeTrfase"/>
</dbReference>
<organism evidence="8 9">
    <name type="scientific">Termitidicoccus mucosus</name>
    <dbReference type="NCBI Taxonomy" id="1184151"/>
    <lineage>
        <taxon>Bacteria</taxon>
        <taxon>Pseudomonadati</taxon>
        <taxon>Verrucomicrobiota</taxon>
        <taxon>Opitutia</taxon>
        <taxon>Opitutales</taxon>
        <taxon>Opitutaceae</taxon>
        <taxon>Termitidicoccus</taxon>
    </lineage>
</organism>
<evidence type="ECO:0000256" key="6">
    <source>
        <dbReference type="SAM" id="MobiDB-lite"/>
    </source>
</evidence>
<dbReference type="RefSeq" id="WP_334319756.1">
    <property type="nucleotide sequence ID" value="NZ_KV441847.1"/>
</dbReference>
<evidence type="ECO:0000256" key="1">
    <source>
        <dbReference type="ARBA" id="ARBA00022603"/>
    </source>
</evidence>
<dbReference type="STRING" id="1184151.AW736_25715"/>
<dbReference type="AlphaFoldDB" id="A0A178IAK4"/>
<dbReference type="InterPro" id="IPR010280">
    <property type="entry name" value="U5_MeTrfase_fam"/>
</dbReference>
<dbReference type="PANTHER" id="PTHR11061:SF30">
    <property type="entry name" value="TRNA (URACIL(54)-C(5))-METHYLTRANSFERASE"/>
    <property type="match status" value="1"/>
</dbReference>
<sequence length="509" mass="54718">MAKKRFNDHPFRYHEEIVLEIHTLTNRGAGLGRVALPGSGATAADGGGGEKRGADLAGRSLRPEPVRDDAGRNARAPLDEAAAATADAATVPANPGGWVVMVPFALPGERVRARVFRNHKNYSEADLVEVLAPSPRRVAPRCALFGQCGGCQYQNFGYGAQLEWKRTQVAELLRHMAGVEFPVRPVIGSPREYGYRSKITPHFNPPRPLTWQIPSGRSGKPDNPQVPNPKQSADNGDGGASNAAASAAALPIGFLRQGTRFDLLDVPRCDIATDAINQRLATMRADIRARAAAGEFIRGATLLLRDADGVVTTDYDRVITETVGGTRLRFLARDFFQNNPFILPAFTGHVRDQAAASGARFLVDAYCGSGLFALTAAAAFERVAGIEISESSIAFARENAAANGIGNATFQAGDAAAIFAGLEFPPAGTVVVIDPPRKGCDENFLDQLFAFGPRAVVYVSCDPATQMRDLRHFIARGYELAEVQPFDLFPQTRHLECVVTLRKTARVNG</sequence>
<evidence type="ECO:0000256" key="3">
    <source>
        <dbReference type="ARBA" id="ARBA00022691"/>
    </source>
</evidence>
<feature type="domain" description="TRAM" evidence="7">
    <location>
        <begin position="67"/>
        <end position="129"/>
    </location>
</feature>
<dbReference type="InterPro" id="IPR025714">
    <property type="entry name" value="Methyltranfer_dom"/>
</dbReference>
<feature type="region of interest" description="Disordered" evidence="6">
    <location>
        <begin position="197"/>
        <end position="242"/>
    </location>
</feature>
<keyword evidence="9" id="KW-1185">Reference proteome</keyword>
<dbReference type="GO" id="GO:0009451">
    <property type="term" value="P:RNA modification"/>
    <property type="evidence" value="ECO:0007669"/>
    <property type="project" value="UniProtKB-ARBA"/>
</dbReference>
<dbReference type="GO" id="GO:0032259">
    <property type="term" value="P:methylation"/>
    <property type="evidence" value="ECO:0007669"/>
    <property type="project" value="UniProtKB-KW"/>
</dbReference>
<keyword evidence="2 4" id="KW-0808">Transferase</keyword>
<evidence type="ECO:0000256" key="4">
    <source>
        <dbReference type="PROSITE-ProRule" id="PRU01024"/>
    </source>
</evidence>
<dbReference type="SUPFAM" id="SSF50249">
    <property type="entry name" value="Nucleic acid-binding proteins"/>
    <property type="match status" value="1"/>
</dbReference>
<gene>
    <name evidence="8" type="ORF">AW736_25715</name>
</gene>
<dbReference type="InterPro" id="IPR012340">
    <property type="entry name" value="NA-bd_OB-fold"/>
</dbReference>
<keyword evidence="3 4" id="KW-0949">S-adenosyl-L-methionine</keyword>
<dbReference type="PROSITE" id="PS50926">
    <property type="entry name" value="TRAM"/>
    <property type="match status" value="1"/>
</dbReference>
<feature type="region of interest" description="Disordered" evidence="6">
    <location>
        <begin position="40"/>
        <end position="73"/>
    </location>
</feature>
<dbReference type="Proteomes" id="UP000078486">
    <property type="component" value="Unassembled WGS sequence"/>
</dbReference>
<dbReference type="CDD" id="cd02440">
    <property type="entry name" value="AdoMet_MTases"/>
    <property type="match status" value="1"/>
</dbReference>
<dbReference type="Pfam" id="PF13847">
    <property type="entry name" value="Methyltransf_31"/>
    <property type="match status" value="1"/>
</dbReference>